<dbReference type="STRING" id="1122146.IV53_GL000298"/>
<evidence type="ECO:0000313" key="1">
    <source>
        <dbReference type="EMBL" id="KRN90383.1"/>
    </source>
</evidence>
<gene>
    <name evidence="1" type="ORF">IV53_GL000298</name>
</gene>
<dbReference type="EMBL" id="JQBZ01000003">
    <property type="protein sequence ID" value="KRN90383.1"/>
    <property type="molecule type" value="Genomic_DNA"/>
</dbReference>
<dbReference type="Gene3D" id="3.30.720.20">
    <property type="entry name" value="Protein of unknown function DUF1797"/>
    <property type="match status" value="1"/>
</dbReference>
<evidence type="ECO:0008006" key="3">
    <source>
        <dbReference type="Google" id="ProtNLM"/>
    </source>
</evidence>
<dbReference type="PATRIC" id="fig|1122146.4.peg.304"/>
<dbReference type="InterPro" id="IPR038073">
    <property type="entry name" value="YkuJ-like_sf"/>
</dbReference>
<reference evidence="1 2" key="1">
    <citation type="journal article" date="2015" name="Genome Announc.">
        <title>Expanding the biotechnology potential of lactobacilli through comparative genomics of 213 strains and associated genera.</title>
        <authorList>
            <person name="Sun Z."/>
            <person name="Harris H.M."/>
            <person name="McCann A."/>
            <person name="Guo C."/>
            <person name="Argimon S."/>
            <person name="Zhang W."/>
            <person name="Yang X."/>
            <person name="Jeffery I.B."/>
            <person name="Cooney J.C."/>
            <person name="Kagawa T.F."/>
            <person name="Liu W."/>
            <person name="Song Y."/>
            <person name="Salvetti E."/>
            <person name="Wrobel A."/>
            <person name="Rasinkangas P."/>
            <person name="Parkhill J."/>
            <person name="Rea M.C."/>
            <person name="O'Sullivan O."/>
            <person name="Ritari J."/>
            <person name="Douillard F.P."/>
            <person name="Paul Ross R."/>
            <person name="Yang R."/>
            <person name="Briner A.E."/>
            <person name="Felis G.E."/>
            <person name="de Vos W.M."/>
            <person name="Barrangou R."/>
            <person name="Klaenhammer T.R."/>
            <person name="Caufield P.W."/>
            <person name="Cui Y."/>
            <person name="Zhang H."/>
            <person name="O'Toole P.W."/>
        </authorList>
    </citation>
    <scope>NUCLEOTIDE SEQUENCE [LARGE SCALE GENOMIC DNA]</scope>
    <source>
        <strain evidence="1 2">DSM 22408</strain>
    </source>
</reference>
<evidence type="ECO:0000313" key="2">
    <source>
        <dbReference type="Proteomes" id="UP000051500"/>
    </source>
</evidence>
<dbReference type="InterPro" id="IPR014904">
    <property type="entry name" value="YkuJ-like"/>
</dbReference>
<dbReference type="Pfam" id="PF08796">
    <property type="entry name" value="DUF1797"/>
    <property type="match status" value="1"/>
</dbReference>
<sequence>MDNSKLVAVITRLDSMVKDNGEEVVSRRFEHNGTIKAVVYYDPTTTTFTLEDPETHQSFEFDNIDLIAIEIFELLDD</sequence>
<accession>A0A0R2KLQ4</accession>
<keyword evidence="2" id="KW-1185">Reference proteome</keyword>
<dbReference type="SUPFAM" id="SSF143567">
    <property type="entry name" value="YkuJ-like"/>
    <property type="match status" value="1"/>
</dbReference>
<organism evidence="1 2">
    <name type="scientific">Ligilactobacillus ceti DSM 22408</name>
    <dbReference type="NCBI Taxonomy" id="1122146"/>
    <lineage>
        <taxon>Bacteria</taxon>
        <taxon>Bacillati</taxon>
        <taxon>Bacillota</taxon>
        <taxon>Bacilli</taxon>
        <taxon>Lactobacillales</taxon>
        <taxon>Lactobacillaceae</taxon>
        <taxon>Ligilactobacillus</taxon>
    </lineage>
</organism>
<dbReference type="OrthoDB" id="2361638at2"/>
<name>A0A0R2KLQ4_9LACO</name>
<protein>
    <recommendedName>
        <fullName evidence="3">DUF1797 domain-containing protein</fullName>
    </recommendedName>
</protein>
<dbReference type="Proteomes" id="UP000051500">
    <property type="component" value="Unassembled WGS sequence"/>
</dbReference>
<dbReference type="AlphaFoldDB" id="A0A0R2KLQ4"/>
<comment type="caution">
    <text evidence="1">The sequence shown here is derived from an EMBL/GenBank/DDBJ whole genome shotgun (WGS) entry which is preliminary data.</text>
</comment>
<dbReference type="RefSeq" id="WP_027106563.1">
    <property type="nucleotide sequence ID" value="NZ_AUHP01000013.1"/>
</dbReference>
<proteinExistence type="predicted"/>
<dbReference type="eggNOG" id="COG4703">
    <property type="taxonomic scope" value="Bacteria"/>
</dbReference>